<organism evidence="2 3">
    <name type="scientific">Parageobacillus thermantarcticus</name>
    <dbReference type="NCBI Taxonomy" id="186116"/>
    <lineage>
        <taxon>Bacteria</taxon>
        <taxon>Bacillati</taxon>
        <taxon>Bacillota</taxon>
        <taxon>Bacilli</taxon>
        <taxon>Bacillales</taxon>
        <taxon>Anoxybacillaceae</taxon>
        <taxon>Parageobacillus</taxon>
    </lineage>
</organism>
<dbReference type="GO" id="GO:0015074">
    <property type="term" value="P:DNA integration"/>
    <property type="evidence" value="ECO:0007669"/>
    <property type="project" value="InterPro"/>
</dbReference>
<dbReference type="InterPro" id="IPR001584">
    <property type="entry name" value="Integrase_cat-core"/>
</dbReference>
<dbReference type="PROSITE" id="PS50994">
    <property type="entry name" value="INTEGRASE"/>
    <property type="match status" value="1"/>
</dbReference>
<dbReference type="Proteomes" id="UP000198650">
    <property type="component" value="Unassembled WGS sequence"/>
</dbReference>
<gene>
    <name evidence="2" type="ORF">SAMN05192569_102434</name>
</gene>
<dbReference type="Pfam" id="PF13610">
    <property type="entry name" value="DDE_Tnp_IS240"/>
    <property type="match status" value="1"/>
</dbReference>
<keyword evidence="3" id="KW-1185">Reference proteome</keyword>
<reference evidence="3" key="1">
    <citation type="submission" date="2016-10" db="EMBL/GenBank/DDBJ databases">
        <authorList>
            <person name="Varghese N."/>
            <person name="Submissions S."/>
        </authorList>
    </citation>
    <scope>NUCLEOTIDE SEQUENCE [LARGE SCALE GENOMIC DNA]</scope>
    <source>
        <strain evidence="3">M1</strain>
    </source>
</reference>
<dbReference type="AlphaFoldDB" id="A0A1I0TEF4"/>
<evidence type="ECO:0000313" key="2">
    <source>
        <dbReference type="EMBL" id="SFA50130.1"/>
    </source>
</evidence>
<dbReference type="InterPro" id="IPR032874">
    <property type="entry name" value="DDE_dom"/>
</dbReference>
<dbReference type="STRING" id="186116.SAMN05192569_102434"/>
<evidence type="ECO:0000313" key="3">
    <source>
        <dbReference type="Proteomes" id="UP000198650"/>
    </source>
</evidence>
<evidence type="ECO:0000259" key="1">
    <source>
        <dbReference type="PROSITE" id="PS50994"/>
    </source>
</evidence>
<sequence>MLPQLLAYLLEIIKSQHQIIVYLIGALLGKSLSRKDMDEPVRKPYRKLQVDDLPIIDVPETLDYRQLLADYEARHGRPLPPIQRRANAKHRVPDSLTCPRCQAPSSYLYANNGGKGQYQCKVCQCRFNHRNRFKKQAVFRCPHCFQTLEKIKERKDYYIYKCKNNDCPFYQKNLRRMSQKERQQFQQNPQAFKVRYLFREFLFDFPPLAPSSPKKPKVDLSRLAVSSHTLGLVLTYYVNYGMSSRQTAGIMKDVHGVSISHQTVLNYANSVALMIQPFVDRFPYELSGSFCGDETYIRVKGRWHYLFFMFDAVKKVVLSYRVSPHRDTLSAIRAIDDVLRKLPSIPDDLSFVVDGNPIYLLAQHFFAQHGIPFDVRQVIGLTNEDPVSEEFRAIKQIIERFNRTFKGNYRPTHGFGAEEGSVSFVTLFVAYFNFLRPHGALEGRVPVVIPELADLPHMPARWTKLIAMAQDFLQQEAA</sequence>
<dbReference type="SUPFAM" id="SSF53098">
    <property type="entry name" value="Ribonuclease H-like"/>
    <property type="match status" value="1"/>
</dbReference>
<protein>
    <submittedName>
        <fullName evidence="2">Transposase (Or an inactivated derivative)</fullName>
    </submittedName>
</protein>
<feature type="domain" description="Integrase catalytic" evidence="1">
    <location>
        <begin position="279"/>
        <end position="454"/>
    </location>
</feature>
<dbReference type="RefSeq" id="WP_090949960.1">
    <property type="nucleotide sequence ID" value="NZ_FOJS01000024.1"/>
</dbReference>
<accession>A0A1I0TEF4</accession>
<proteinExistence type="predicted"/>
<name>A0A1I0TEF4_9BACL</name>
<dbReference type="EMBL" id="FOJS01000024">
    <property type="protein sequence ID" value="SFA50130.1"/>
    <property type="molecule type" value="Genomic_DNA"/>
</dbReference>
<dbReference type="OrthoDB" id="1376408at2"/>
<dbReference type="InterPro" id="IPR012337">
    <property type="entry name" value="RNaseH-like_sf"/>
</dbReference>